<evidence type="ECO:0000313" key="1">
    <source>
        <dbReference type="EMBL" id="CAG8642391.1"/>
    </source>
</evidence>
<gene>
    <name evidence="1" type="ORF">PBRASI_LOCUS9846</name>
</gene>
<accession>A0A9N9DIL5</accession>
<keyword evidence="2" id="KW-1185">Reference proteome</keyword>
<evidence type="ECO:0000313" key="2">
    <source>
        <dbReference type="Proteomes" id="UP000789739"/>
    </source>
</evidence>
<sequence length="405" mass="46961">MLNGDLDEKTSSLRETSGSASHLAHLFDKAKKTEILRWYYYSEEFEKKVRDISSENEINNQMARTQIYNEMEPYLPGIKREYLRKKTQKARNIYTLFKEIRIDKIKHITYSADAISSLTGVQIQNIINLLSEKPNNLHAHAHVTEPFQGNDQDLKKCSEAKNNLSHDRAIFRNKALEQYPDLYYEFSSENVDYYGITAEILCPLCKLDHDDEEDIEDMSKTDKILTFEYLDWHAKLTGLPSVLTDRIRYSLYKKYKKKLGMSHGILSEAHASETSLLINSKPENKVSYLSFSEQCEEKGPITFEARPDPELIIKSVLEHFTYLKFRNSFRGIDNYNFASTQPWSSPCPICNGKHGNYGLHGSWYHKNGKQFPYDPELAKLYSQDKLEYCLTCNTSSNKLKFAIVA</sequence>
<dbReference type="Proteomes" id="UP000789739">
    <property type="component" value="Unassembled WGS sequence"/>
</dbReference>
<name>A0A9N9DIL5_9GLOM</name>
<dbReference type="OrthoDB" id="2304713at2759"/>
<reference evidence="1" key="1">
    <citation type="submission" date="2021-06" db="EMBL/GenBank/DDBJ databases">
        <authorList>
            <person name="Kallberg Y."/>
            <person name="Tangrot J."/>
            <person name="Rosling A."/>
        </authorList>
    </citation>
    <scope>NUCLEOTIDE SEQUENCE</scope>
    <source>
        <strain evidence="1">BR232B</strain>
    </source>
</reference>
<comment type="caution">
    <text evidence="1">The sequence shown here is derived from an EMBL/GenBank/DDBJ whole genome shotgun (WGS) entry which is preliminary data.</text>
</comment>
<proteinExistence type="predicted"/>
<dbReference type="AlphaFoldDB" id="A0A9N9DIL5"/>
<dbReference type="EMBL" id="CAJVPI010002388">
    <property type="protein sequence ID" value="CAG8642391.1"/>
    <property type="molecule type" value="Genomic_DNA"/>
</dbReference>
<organism evidence="1 2">
    <name type="scientific">Paraglomus brasilianum</name>
    <dbReference type="NCBI Taxonomy" id="144538"/>
    <lineage>
        <taxon>Eukaryota</taxon>
        <taxon>Fungi</taxon>
        <taxon>Fungi incertae sedis</taxon>
        <taxon>Mucoromycota</taxon>
        <taxon>Glomeromycotina</taxon>
        <taxon>Glomeromycetes</taxon>
        <taxon>Paraglomerales</taxon>
        <taxon>Paraglomeraceae</taxon>
        <taxon>Paraglomus</taxon>
    </lineage>
</organism>
<protein>
    <submittedName>
        <fullName evidence="1">5904_t:CDS:1</fullName>
    </submittedName>
</protein>